<protein>
    <recommendedName>
        <fullName evidence="4">beta-lactamase</fullName>
        <ecNumber evidence="4">3.5.2.6</ecNumber>
    </recommendedName>
</protein>
<evidence type="ECO:0000256" key="2">
    <source>
        <dbReference type="ARBA" id="ARBA00004370"/>
    </source>
</evidence>
<dbReference type="Proteomes" id="UP000269410">
    <property type="component" value="Unassembled WGS sequence"/>
</dbReference>
<evidence type="ECO:0000259" key="9">
    <source>
        <dbReference type="Pfam" id="PF00905"/>
    </source>
</evidence>
<evidence type="ECO:0000256" key="5">
    <source>
        <dbReference type="ARBA" id="ARBA00022729"/>
    </source>
</evidence>
<dbReference type="Gene3D" id="3.40.710.10">
    <property type="entry name" value="DD-peptidase/beta-lactamase superfamily"/>
    <property type="match status" value="1"/>
</dbReference>
<sequence>MQKIKMKGTKSQNSIKFINLVFFLVALLIIGISFRWQIVEGEKFSEIMKKRVFSTELDSQRGAIYFYEGATMAYSEPRYDLYVWLGDLEFFEKRQIQSREEFISKVSKVIGISEVELSAKFTKAAENNLKWFQIGKSLTKEQFDALNSLKTDKFKSQPLSGFILDAVPVRIYPEKRLASHVVGLTNYVDKRHIGVAGIEASYNGVLNPIKGFLKAEKDAIGQTVASSLALTIEPKTGASVYTTIRKRLQEIIEVKLKEGVEKYQAKSGSVVVMDPKNGEILSLANYPDYDPNFIKQEDVIGLTNSAIIKPYEAGSIGKLITVAAGVDLGIFGSEDIVLAEGHNGCESVLPDLPPLCTWDKKPQPPMSVKDCFAKSDNVCFYHMARKINRKDFYDYMTAFGIGSSSKIDIGFGDSFGLLKDSSEWNLGDVAAYSYGHGYQVNALQALSYTATIANHGVRVLPRAVYKVVRSNGVKVEMNPIVENRVVSVETAKKVTDMMRYNFKFAIAGNEYQYFHLKKYDLGVKSGTALIAENGSYTDDMNASFVGFDASPERTFAMIVWLEKPKVPKGDLLAYYNARPLWLDIFDSIREILRVPKKM</sequence>
<evidence type="ECO:0000256" key="6">
    <source>
        <dbReference type="ARBA" id="ARBA00022801"/>
    </source>
</evidence>
<dbReference type="InterPro" id="IPR001460">
    <property type="entry name" value="PCN-bd_Tpept"/>
</dbReference>
<dbReference type="GO" id="GO:0005886">
    <property type="term" value="C:plasma membrane"/>
    <property type="evidence" value="ECO:0007669"/>
    <property type="project" value="TreeGrafter"/>
</dbReference>
<comment type="caution">
    <text evidence="11">The sequence shown here is derived from an EMBL/GenBank/DDBJ whole genome shotgun (WGS) entry which is preliminary data.</text>
</comment>
<evidence type="ECO:0000256" key="4">
    <source>
        <dbReference type="ARBA" id="ARBA00012865"/>
    </source>
</evidence>
<dbReference type="Pfam" id="PF00905">
    <property type="entry name" value="Transpeptidase"/>
    <property type="match status" value="1"/>
</dbReference>
<dbReference type="Pfam" id="PF03717">
    <property type="entry name" value="PBP_dimer"/>
    <property type="match status" value="1"/>
</dbReference>
<feature type="domain" description="Penicillin-binding protein dimerisation" evidence="10">
    <location>
        <begin position="58"/>
        <end position="225"/>
    </location>
</feature>
<evidence type="ECO:0000259" key="10">
    <source>
        <dbReference type="Pfam" id="PF03717"/>
    </source>
</evidence>
<dbReference type="Gene3D" id="3.90.1310.10">
    <property type="entry name" value="Penicillin-binding protein 2a (Domain 2)"/>
    <property type="match status" value="1"/>
</dbReference>
<keyword evidence="6" id="KW-0378">Hydrolase</keyword>
<keyword evidence="7" id="KW-0472">Membrane</keyword>
<dbReference type="EC" id="3.5.2.6" evidence="4"/>
<dbReference type="EMBL" id="RFKV01000108">
    <property type="protein sequence ID" value="RMD76695.1"/>
    <property type="molecule type" value="Genomic_DNA"/>
</dbReference>
<dbReference type="GO" id="GO:0008800">
    <property type="term" value="F:beta-lactamase activity"/>
    <property type="evidence" value="ECO:0007669"/>
    <property type="project" value="UniProtKB-EC"/>
</dbReference>
<keyword evidence="8" id="KW-0046">Antibiotic resistance</keyword>
<comment type="subcellular location">
    <subcellularLocation>
        <location evidence="2">Membrane</location>
    </subcellularLocation>
</comment>
<dbReference type="GO" id="GO:0046677">
    <property type="term" value="P:response to antibiotic"/>
    <property type="evidence" value="ECO:0007669"/>
    <property type="project" value="UniProtKB-KW"/>
</dbReference>
<evidence type="ECO:0000256" key="8">
    <source>
        <dbReference type="ARBA" id="ARBA00023251"/>
    </source>
</evidence>
<dbReference type="SUPFAM" id="SSF56601">
    <property type="entry name" value="beta-lactamase/transpeptidase-like"/>
    <property type="match status" value="1"/>
</dbReference>
<comment type="catalytic activity">
    <reaction evidence="1">
        <text>a beta-lactam + H2O = a substituted beta-amino acid</text>
        <dbReference type="Rhea" id="RHEA:20401"/>
        <dbReference type="ChEBI" id="CHEBI:15377"/>
        <dbReference type="ChEBI" id="CHEBI:35627"/>
        <dbReference type="ChEBI" id="CHEBI:140347"/>
        <dbReference type="EC" id="3.5.2.6"/>
    </reaction>
</comment>
<evidence type="ECO:0000313" key="12">
    <source>
        <dbReference type="Proteomes" id="UP000269410"/>
    </source>
</evidence>
<feature type="domain" description="Penicillin-binding protein transpeptidase" evidence="9">
    <location>
        <begin position="268"/>
        <end position="565"/>
    </location>
</feature>
<dbReference type="InterPro" id="IPR005311">
    <property type="entry name" value="PBP_dimer"/>
</dbReference>
<dbReference type="GO" id="GO:0008658">
    <property type="term" value="F:penicillin binding"/>
    <property type="evidence" value="ECO:0007669"/>
    <property type="project" value="InterPro"/>
</dbReference>
<dbReference type="PANTHER" id="PTHR30627:SF6">
    <property type="entry name" value="BETA-LACTAMASE YBXI-RELATED"/>
    <property type="match status" value="1"/>
</dbReference>
<dbReference type="AlphaFoldDB" id="A0A3M0Z159"/>
<dbReference type="InterPro" id="IPR036138">
    <property type="entry name" value="PBP_dimer_sf"/>
</dbReference>
<comment type="similarity">
    <text evidence="3">Belongs to the class-D beta-lactamase family.</text>
</comment>
<gene>
    <name evidence="11" type="ORF">D6810_03210</name>
</gene>
<organism evidence="11 12">
    <name type="scientific">Candidatus Dojkabacteria bacterium</name>
    <dbReference type="NCBI Taxonomy" id="2099670"/>
    <lineage>
        <taxon>Bacteria</taxon>
        <taxon>Candidatus Dojkabacteria</taxon>
    </lineage>
</organism>
<name>A0A3M0Z159_9BACT</name>
<evidence type="ECO:0000256" key="7">
    <source>
        <dbReference type="ARBA" id="ARBA00023136"/>
    </source>
</evidence>
<dbReference type="GO" id="GO:0071555">
    <property type="term" value="P:cell wall organization"/>
    <property type="evidence" value="ECO:0007669"/>
    <property type="project" value="TreeGrafter"/>
</dbReference>
<evidence type="ECO:0000256" key="3">
    <source>
        <dbReference type="ARBA" id="ARBA00007898"/>
    </source>
</evidence>
<accession>A0A3M0Z159</accession>
<evidence type="ECO:0000256" key="1">
    <source>
        <dbReference type="ARBA" id="ARBA00001526"/>
    </source>
</evidence>
<dbReference type="PANTHER" id="PTHR30627">
    <property type="entry name" value="PEPTIDOGLYCAN D,D-TRANSPEPTIDASE"/>
    <property type="match status" value="1"/>
</dbReference>
<dbReference type="InterPro" id="IPR050515">
    <property type="entry name" value="Beta-lactam/transpept"/>
</dbReference>
<reference evidence="11 12" key="1">
    <citation type="submission" date="2018-10" db="EMBL/GenBank/DDBJ databases">
        <title>Thermophilic Lithotrophy and Phototrophy in an Intertidal, Iron-rich, Geothermal Spring.</title>
        <authorList>
            <person name="Ward L.M."/>
            <person name="Idei A."/>
            <person name="Nakagawa M."/>
            <person name="Ueno Y."/>
            <person name="Fischer W."/>
            <person name="Mcglynn S.E."/>
        </authorList>
    </citation>
    <scope>NUCLEOTIDE SEQUENCE [LARGE SCALE GENOMIC DNA]</scope>
    <source>
        <strain evidence="11">J137</strain>
    </source>
</reference>
<keyword evidence="5" id="KW-0732">Signal</keyword>
<dbReference type="InterPro" id="IPR012338">
    <property type="entry name" value="Beta-lactam/transpept-like"/>
</dbReference>
<proteinExistence type="inferred from homology"/>
<dbReference type="SUPFAM" id="SSF56519">
    <property type="entry name" value="Penicillin binding protein dimerisation domain"/>
    <property type="match status" value="1"/>
</dbReference>
<evidence type="ECO:0000313" key="11">
    <source>
        <dbReference type="EMBL" id="RMD76695.1"/>
    </source>
</evidence>